<evidence type="ECO:0000256" key="3">
    <source>
        <dbReference type="ARBA" id="ARBA00022448"/>
    </source>
</evidence>
<comment type="subcellular location">
    <subcellularLocation>
        <location evidence="1">Mitochondrion inner membrane</location>
        <topology evidence="1">Multi-pass membrane protein</topology>
    </subcellularLocation>
</comment>
<evidence type="ECO:0000256" key="4">
    <source>
        <dbReference type="ARBA" id="ARBA00022692"/>
    </source>
</evidence>
<comment type="similarity">
    <text evidence="2 15">Belongs to the mitochondrial carrier (TC 2.A.29) family.</text>
</comment>
<dbReference type="EMBL" id="JBAMIC010000022">
    <property type="protein sequence ID" value="KAK7091275.1"/>
    <property type="molecule type" value="Genomic_DNA"/>
</dbReference>
<reference evidence="16 17" key="1">
    <citation type="submission" date="2024-02" db="EMBL/GenBank/DDBJ databases">
        <title>Chromosome-scale genome assembly of the rough periwinkle Littorina saxatilis.</title>
        <authorList>
            <person name="De Jode A."/>
            <person name="Faria R."/>
            <person name="Formenti G."/>
            <person name="Sims Y."/>
            <person name="Smith T.P."/>
            <person name="Tracey A."/>
            <person name="Wood J.M.D."/>
            <person name="Zagrodzka Z.B."/>
            <person name="Johannesson K."/>
            <person name="Butlin R.K."/>
            <person name="Leder E.H."/>
        </authorList>
    </citation>
    <scope>NUCLEOTIDE SEQUENCE [LARGE SCALE GENOMIC DNA]</scope>
    <source>
        <strain evidence="16">Snail1</strain>
        <tissue evidence="16">Muscle</tissue>
    </source>
</reference>
<keyword evidence="3 15" id="KW-0813">Transport</keyword>
<dbReference type="FunFam" id="1.50.40.10:FF:000025">
    <property type="entry name" value="mitochondrial folate transporter/carrier"/>
    <property type="match status" value="1"/>
</dbReference>
<feature type="repeat" description="Solcar" evidence="14">
    <location>
        <begin position="20"/>
        <end position="111"/>
    </location>
</feature>
<sequence length="345" mass="38929">MESPDSSTANKTDTDSLLRHIRFEHLYAGISGGVVSTLILHPLDLVKIRFQVNEGHGASGRPAYQGIMHAMRTIVKNSGFVGLYQGVTPNIWGAGISWGFYFFFYNSMKTWMQDGDAQKNLGAATHLALASTAGFATLSITNPIWVTKTRLCLQYESSEARAKPDKRRYRGMVHALAKIYKEEGMRGLYKGFVPGMLGISHGALQFMAYEELKTIYNQYREQPLDTRLGSGEYILFAAVSKMFAASLTYPYQVIRSRLQDQHRQYGGVRDVCRQILKKESVLGFYKGFSPYMVHMTPNICMVFLLYELLVQAGTEPPFAVKTEAAEIQDTRKTKNQRMLILITRI</sequence>
<evidence type="ECO:0000256" key="1">
    <source>
        <dbReference type="ARBA" id="ARBA00004448"/>
    </source>
</evidence>
<feature type="repeat" description="Solcar" evidence="14">
    <location>
        <begin position="121"/>
        <end position="215"/>
    </location>
</feature>
<dbReference type="PANTHER" id="PTHR45683">
    <property type="entry name" value="MITOCHONDRIAL NICOTINAMIDE ADENINE DINUCLEOTIDE TRANSPORTER 1-RELATED-RELATED"/>
    <property type="match status" value="1"/>
</dbReference>
<evidence type="ECO:0000256" key="6">
    <source>
        <dbReference type="ARBA" id="ARBA00022792"/>
    </source>
</evidence>
<comment type="caution">
    <text evidence="16">The sequence shown here is derived from an EMBL/GenBank/DDBJ whole genome shotgun (WGS) entry which is preliminary data.</text>
</comment>
<organism evidence="16 17">
    <name type="scientific">Littorina saxatilis</name>
    <dbReference type="NCBI Taxonomy" id="31220"/>
    <lineage>
        <taxon>Eukaryota</taxon>
        <taxon>Metazoa</taxon>
        <taxon>Spiralia</taxon>
        <taxon>Lophotrochozoa</taxon>
        <taxon>Mollusca</taxon>
        <taxon>Gastropoda</taxon>
        <taxon>Caenogastropoda</taxon>
        <taxon>Littorinimorpha</taxon>
        <taxon>Littorinoidea</taxon>
        <taxon>Littorinidae</taxon>
        <taxon>Littorina</taxon>
    </lineage>
</organism>
<evidence type="ECO:0000256" key="12">
    <source>
        <dbReference type="ARBA" id="ARBA00070508"/>
    </source>
</evidence>
<comment type="catalytic activity">
    <reaction evidence="10">
        <text>FAD(in) = FAD(out)</text>
        <dbReference type="Rhea" id="RHEA:76535"/>
        <dbReference type="ChEBI" id="CHEBI:57692"/>
    </reaction>
</comment>
<keyword evidence="7" id="KW-1133">Transmembrane helix</keyword>
<dbReference type="InterPro" id="IPR018108">
    <property type="entry name" value="MCP_transmembrane"/>
</dbReference>
<protein>
    <recommendedName>
        <fullName evidence="12">Solute carrier family 25 member 32</fullName>
    </recommendedName>
    <alternativeName>
        <fullName evidence="13">Mitochondrial FAD transporter</fullName>
    </alternativeName>
</protein>
<evidence type="ECO:0000256" key="15">
    <source>
        <dbReference type="RuleBase" id="RU000488"/>
    </source>
</evidence>
<dbReference type="InterPro" id="IPR023395">
    <property type="entry name" value="MCP_dom_sf"/>
</dbReference>
<dbReference type="Proteomes" id="UP001374579">
    <property type="component" value="Unassembled WGS sequence"/>
</dbReference>
<proteinExistence type="inferred from homology"/>
<dbReference type="GO" id="GO:0005743">
    <property type="term" value="C:mitochondrial inner membrane"/>
    <property type="evidence" value="ECO:0007669"/>
    <property type="project" value="UniProtKB-SubCell"/>
</dbReference>
<dbReference type="InterPro" id="IPR044712">
    <property type="entry name" value="SLC25A32-like"/>
</dbReference>
<dbReference type="InterPro" id="IPR002067">
    <property type="entry name" value="MCP"/>
</dbReference>
<gene>
    <name evidence="16" type="ORF">V1264_008980</name>
</gene>
<name>A0AAN9AQF6_9CAEN</name>
<dbReference type="SUPFAM" id="SSF103506">
    <property type="entry name" value="Mitochondrial carrier"/>
    <property type="match status" value="1"/>
</dbReference>
<evidence type="ECO:0000256" key="11">
    <source>
        <dbReference type="ARBA" id="ARBA00058619"/>
    </source>
</evidence>
<evidence type="ECO:0000256" key="7">
    <source>
        <dbReference type="ARBA" id="ARBA00022989"/>
    </source>
</evidence>
<dbReference type="PROSITE" id="PS50920">
    <property type="entry name" value="SOLCAR"/>
    <property type="match status" value="3"/>
</dbReference>
<dbReference type="AlphaFoldDB" id="A0AAN9AQF6"/>
<dbReference type="Pfam" id="PF00153">
    <property type="entry name" value="Mito_carr"/>
    <property type="match status" value="3"/>
</dbReference>
<evidence type="ECO:0000256" key="10">
    <source>
        <dbReference type="ARBA" id="ARBA00050907"/>
    </source>
</evidence>
<dbReference type="GO" id="GO:0015711">
    <property type="term" value="P:organic anion transport"/>
    <property type="evidence" value="ECO:0007669"/>
    <property type="project" value="UniProtKB-ARBA"/>
</dbReference>
<evidence type="ECO:0000313" key="17">
    <source>
        <dbReference type="Proteomes" id="UP001374579"/>
    </source>
</evidence>
<keyword evidence="6" id="KW-0999">Mitochondrion inner membrane</keyword>
<evidence type="ECO:0000313" key="16">
    <source>
        <dbReference type="EMBL" id="KAK7091275.1"/>
    </source>
</evidence>
<keyword evidence="5" id="KW-0677">Repeat</keyword>
<dbReference type="Gene3D" id="1.50.40.10">
    <property type="entry name" value="Mitochondrial carrier domain"/>
    <property type="match status" value="1"/>
</dbReference>
<evidence type="ECO:0000256" key="13">
    <source>
        <dbReference type="ARBA" id="ARBA00079992"/>
    </source>
</evidence>
<keyword evidence="4 14" id="KW-0812">Transmembrane</keyword>
<keyword evidence="9 14" id="KW-0472">Membrane</keyword>
<feature type="repeat" description="Solcar" evidence="14">
    <location>
        <begin position="232"/>
        <end position="312"/>
    </location>
</feature>
<evidence type="ECO:0000256" key="2">
    <source>
        <dbReference type="ARBA" id="ARBA00006375"/>
    </source>
</evidence>
<comment type="function">
    <text evidence="11">Facilitates flavin adenine dinucleotide (FAD) translocation across the mitochondrial inner membrane into the mitochondrial matrix where it acts as a redox cofactor to assist flavoenzyme activities in fundamental metabolic processes including fatty acid beta-oxidation, amino acid and choline metabolism as well as mitochondrial electron transportation. In particular, provides FAD to DLD dehydrogenase of the glycine cleavage system, part of mitochondrial one-carbon metabolic pathway involved in neural tube closure in early embryogenesis.</text>
</comment>
<evidence type="ECO:0000256" key="9">
    <source>
        <dbReference type="ARBA" id="ARBA00023136"/>
    </source>
</evidence>
<evidence type="ECO:0000256" key="5">
    <source>
        <dbReference type="ARBA" id="ARBA00022737"/>
    </source>
</evidence>
<dbReference type="PRINTS" id="PR00926">
    <property type="entry name" value="MITOCARRIER"/>
</dbReference>
<keyword evidence="8" id="KW-0496">Mitochondrion</keyword>
<evidence type="ECO:0000256" key="8">
    <source>
        <dbReference type="ARBA" id="ARBA00023128"/>
    </source>
</evidence>
<dbReference type="GO" id="GO:0015215">
    <property type="term" value="F:nucleotide transmembrane transporter activity"/>
    <property type="evidence" value="ECO:0007669"/>
    <property type="project" value="UniProtKB-ARBA"/>
</dbReference>
<accession>A0AAN9AQF6</accession>
<keyword evidence="17" id="KW-1185">Reference proteome</keyword>
<evidence type="ECO:0000256" key="14">
    <source>
        <dbReference type="PROSITE-ProRule" id="PRU00282"/>
    </source>
</evidence>